<evidence type="ECO:0000259" key="6">
    <source>
        <dbReference type="Pfam" id="PF00005"/>
    </source>
</evidence>
<dbReference type="PANTHER" id="PTHR42771:SF2">
    <property type="entry name" value="IRON(3+)-HYDROXAMATE IMPORT ATP-BINDING PROTEIN FHUC"/>
    <property type="match status" value="1"/>
</dbReference>
<dbReference type="Proteomes" id="UP000238164">
    <property type="component" value="Chromosome 1"/>
</dbReference>
<protein>
    <recommendedName>
        <fullName evidence="6">ABC transporter domain-containing protein</fullName>
    </recommendedName>
</protein>
<proteinExistence type="predicted"/>
<keyword evidence="8" id="KW-1185">Reference proteome</keyword>
<keyword evidence="3" id="KW-1003">Cell membrane</keyword>
<reference evidence="7 8" key="1">
    <citation type="submission" date="2018-02" db="EMBL/GenBank/DDBJ databases">
        <authorList>
            <person name="Cohen D.B."/>
            <person name="Kent A.D."/>
        </authorList>
    </citation>
    <scope>NUCLEOTIDE SEQUENCE [LARGE SCALE GENOMIC DNA]</scope>
    <source>
        <strain evidence="7">1</strain>
    </source>
</reference>
<dbReference type="EMBL" id="LT985188">
    <property type="protein sequence ID" value="SPD88096.1"/>
    <property type="molecule type" value="Genomic_DNA"/>
</dbReference>
<evidence type="ECO:0000256" key="5">
    <source>
        <dbReference type="ARBA" id="ARBA00023136"/>
    </source>
</evidence>
<dbReference type="Gene3D" id="3.40.50.300">
    <property type="entry name" value="P-loop containing nucleotide triphosphate hydrolases"/>
    <property type="match status" value="1"/>
</dbReference>
<dbReference type="GO" id="GO:0006811">
    <property type="term" value="P:monoatomic ion transport"/>
    <property type="evidence" value="ECO:0007669"/>
    <property type="project" value="UniProtKB-KW"/>
</dbReference>
<dbReference type="PANTHER" id="PTHR42771">
    <property type="entry name" value="IRON(3+)-HYDROXAMATE IMPORT ATP-BINDING PROTEIN FHUC"/>
    <property type="match status" value="1"/>
</dbReference>
<sequence length="112" mass="11432">MVVRPDELQAGRVTAFVGAPVLITAIVGPNACGKSTLLRVLSRLLTPSAGQVVLDGRAIASYPSRHVARRLGLLPQSSIAPDGITVTDLAGCGIPLPVGDSAVVARRRAGGQ</sequence>
<keyword evidence="5" id="KW-0472">Membrane</keyword>
<dbReference type="KEGG" id="mgg:MPLG2_3066"/>
<organism evidence="7 8">
    <name type="scientific">Micropruina glycogenica</name>
    <dbReference type="NCBI Taxonomy" id="75385"/>
    <lineage>
        <taxon>Bacteria</taxon>
        <taxon>Bacillati</taxon>
        <taxon>Actinomycetota</taxon>
        <taxon>Actinomycetes</taxon>
        <taxon>Propionibacteriales</taxon>
        <taxon>Nocardioidaceae</taxon>
        <taxon>Micropruina</taxon>
    </lineage>
</organism>
<evidence type="ECO:0000256" key="1">
    <source>
        <dbReference type="ARBA" id="ARBA00004202"/>
    </source>
</evidence>
<dbReference type="InterPro" id="IPR027417">
    <property type="entry name" value="P-loop_NTPase"/>
</dbReference>
<comment type="subcellular location">
    <subcellularLocation>
        <location evidence="1">Cell membrane</location>
        <topology evidence="1">Peripheral membrane protein</topology>
    </subcellularLocation>
</comment>
<dbReference type="GO" id="GO:0016887">
    <property type="term" value="F:ATP hydrolysis activity"/>
    <property type="evidence" value="ECO:0007669"/>
    <property type="project" value="InterPro"/>
</dbReference>
<gene>
    <name evidence="7" type="ORF">MPLG2_3066</name>
</gene>
<dbReference type="Pfam" id="PF00005">
    <property type="entry name" value="ABC_tran"/>
    <property type="match status" value="1"/>
</dbReference>
<keyword evidence="4" id="KW-0406">Ion transport</keyword>
<dbReference type="GO" id="GO:0005886">
    <property type="term" value="C:plasma membrane"/>
    <property type="evidence" value="ECO:0007669"/>
    <property type="project" value="UniProtKB-SubCell"/>
</dbReference>
<dbReference type="AlphaFoldDB" id="A0A2N9JJZ6"/>
<dbReference type="GO" id="GO:0005524">
    <property type="term" value="F:ATP binding"/>
    <property type="evidence" value="ECO:0007669"/>
    <property type="project" value="InterPro"/>
</dbReference>
<evidence type="ECO:0000313" key="8">
    <source>
        <dbReference type="Proteomes" id="UP000238164"/>
    </source>
</evidence>
<evidence type="ECO:0000256" key="3">
    <source>
        <dbReference type="ARBA" id="ARBA00022475"/>
    </source>
</evidence>
<dbReference type="InterPro" id="IPR051535">
    <property type="entry name" value="Siderophore_ABC-ATPase"/>
</dbReference>
<evidence type="ECO:0000256" key="2">
    <source>
        <dbReference type="ARBA" id="ARBA00022448"/>
    </source>
</evidence>
<name>A0A2N9JJZ6_9ACTN</name>
<accession>A0A2N9JJZ6</accession>
<dbReference type="InterPro" id="IPR003439">
    <property type="entry name" value="ABC_transporter-like_ATP-bd"/>
</dbReference>
<evidence type="ECO:0000313" key="7">
    <source>
        <dbReference type="EMBL" id="SPD88096.1"/>
    </source>
</evidence>
<evidence type="ECO:0000256" key="4">
    <source>
        <dbReference type="ARBA" id="ARBA00023065"/>
    </source>
</evidence>
<keyword evidence="2" id="KW-0813">Transport</keyword>
<dbReference type="SUPFAM" id="SSF52540">
    <property type="entry name" value="P-loop containing nucleoside triphosphate hydrolases"/>
    <property type="match status" value="1"/>
</dbReference>
<feature type="domain" description="ABC transporter" evidence="6">
    <location>
        <begin position="23"/>
        <end position="86"/>
    </location>
</feature>